<reference evidence="1 2" key="3">
    <citation type="journal article" date="2015" name="Genome Announc.">
        <title>Draft Genome Sequence of the Archiascomycetous Yeast Saitoella complicata.</title>
        <authorList>
            <person name="Yamauchi K."/>
            <person name="Kondo S."/>
            <person name="Hamamoto M."/>
            <person name="Takahashi Y."/>
            <person name="Ogura Y."/>
            <person name="Hayashi T."/>
            <person name="Nishida H."/>
        </authorList>
    </citation>
    <scope>NUCLEOTIDE SEQUENCE [LARGE SCALE GENOMIC DNA]</scope>
    <source>
        <strain evidence="1 2">NRRL Y-17804</strain>
    </source>
</reference>
<dbReference type="Proteomes" id="UP000033140">
    <property type="component" value="Unassembled WGS sequence"/>
</dbReference>
<accession>A0A0E9NNS2</accession>
<comment type="caution">
    <text evidence="1">The sequence shown here is derived from an EMBL/GenBank/DDBJ whole genome shotgun (WGS) entry which is preliminary data.</text>
</comment>
<organism evidence="1 2">
    <name type="scientific">Saitoella complicata (strain BCRC 22490 / CBS 7301 / JCM 7358 / NBRC 10748 / NRRL Y-17804)</name>
    <dbReference type="NCBI Taxonomy" id="698492"/>
    <lineage>
        <taxon>Eukaryota</taxon>
        <taxon>Fungi</taxon>
        <taxon>Dikarya</taxon>
        <taxon>Ascomycota</taxon>
        <taxon>Taphrinomycotina</taxon>
        <taxon>Taphrinomycotina incertae sedis</taxon>
        <taxon>Saitoella</taxon>
    </lineage>
</organism>
<dbReference type="AlphaFoldDB" id="A0A0E9NNS2"/>
<sequence>MYRYRNPGPVRHDLTNPQPVHLTTLTGDSSPDFSGLGGSGTVSNSNRRFYRILPPSAELTRFRCCGHACCSAARGPDTPDVTNLLKSTKSRGAAT</sequence>
<reference evidence="1 2" key="1">
    <citation type="journal article" date="2011" name="J. Gen. Appl. Microbiol.">
        <title>Draft genome sequencing of the enigmatic yeast Saitoella complicata.</title>
        <authorList>
            <person name="Nishida H."/>
            <person name="Hamamoto M."/>
            <person name="Sugiyama J."/>
        </authorList>
    </citation>
    <scope>NUCLEOTIDE SEQUENCE [LARGE SCALE GENOMIC DNA]</scope>
    <source>
        <strain evidence="1 2">NRRL Y-17804</strain>
    </source>
</reference>
<name>A0A0E9NNS2_SAICN</name>
<evidence type="ECO:0000313" key="1">
    <source>
        <dbReference type="EMBL" id="GAO51443.1"/>
    </source>
</evidence>
<reference evidence="1 2" key="2">
    <citation type="journal article" date="2014" name="J. Gen. Appl. Microbiol.">
        <title>The early diverging ascomycetous budding yeast Saitoella complicata has three histone deacetylases belonging to the Clr6, Hos2, and Rpd3 lineages.</title>
        <authorList>
            <person name="Nishida H."/>
            <person name="Matsumoto T."/>
            <person name="Kondo S."/>
            <person name="Hamamoto M."/>
            <person name="Yoshikawa H."/>
        </authorList>
    </citation>
    <scope>NUCLEOTIDE SEQUENCE [LARGE SCALE GENOMIC DNA]</scope>
    <source>
        <strain evidence="1 2">NRRL Y-17804</strain>
    </source>
</reference>
<dbReference type="EMBL" id="BACD03000046">
    <property type="protein sequence ID" value="GAO51443.1"/>
    <property type="molecule type" value="Genomic_DNA"/>
</dbReference>
<gene>
    <name evidence="1" type="ORF">G7K_5544-t1</name>
</gene>
<proteinExistence type="predicted"/>
<keyword evidence="2" id="KW-1185">Reference proteome</keyword>
<evidence type="ECO:0000313" key="2">
    <source>
        <dbReference type="Proteomes" id="UP000033140"/>
    </source>
</evidence>
<protein>
    <submittedName>
        <fullName evidence="1">Uncharacterized protein</fullName>
    </submittedName>
</protein>